<comment type="caution">
    <text evidence="1">The sequence shown here is derived from an EMBL/GenBank/DDBJ whole genome shotgun (WGS) entry which is preliminary data.</text>
</comment>
<evidence type="ECO:0000313" key="2">
    <source>
        <dbReference type="Proteomes" id="UP001196413"/>
    </source>
</evidence>
<name>A0AAD5QF81_PARTN</name>
<dbReference type="AlphaFoldDB" id="A0AAD5QF81"/>
<keyword evidence="2" id="KW-1185">Reference proteome</keyword>
<sequence length="90" mass="10553">MTMMDLRNRLSHTFLTSFVHGRFVAEQGNRYLPTACTLRRSLQLMCPHHLRGVKFPITVTPHTLEFVMSFSFFAKYGRMPSERSDLFVQK</sequence>
<protein>
    <submittedName>
        <fullName evidence="1">Uncharacterized protein</fullName>
    </submittedName>
</protein>
<organism evidence="1 2">
    <name type="scientific">Parelaphostrongylus tenuis</name>
    <name type="common">Meningeal worm</name>
    <dbReference type="NCBI Taxonomy" id="148309"/>
    <lineage>
        <taxon>Eukaryota</taxon>
        <taxon>Metazoa</taxon>
        <taxon>Ecdysozoa</taxon>
        <taxon>Nematoda</taxon>
        <taxon>Chromadorea</taxon>
        <taxon>Rhabditida</taxon>
        <taxon>Rhabditina</taxon>
        <taxon>Rhabditomorpha</taxon>
        <taxon>Strongyloidea</taxon>
        <taxon>Metastrongylidae</taxon>
        <taxon>Parelaphostrongylus</taxon>
    </lineage>
</organism>
<dbReference type="EMBL" id="JAHQIW010000301">
    <property type="protein sequence ID" value="KAJ1347304.1"/>
    <property type="molecule type" value="Genomic_DNA"/>
</dbReference>
<gene>
    <name evidence="1" type="ORF">KIN20_002332</name>
</gene>
<reference evidence="1" key="1">
    <citation type="submission" date="2021-06" db="EMBL/GenBank/DDBJ databases">
        <title>Parelaphostrongylus tenuis whole genome reference sequence.</title>
        <authorList>
            <person name="Garwood T.J."/>
            <person name="Larsen P.A."/>
            <person name="Fountain-Jones N.M."/>
            <person name="Garbe J.R."/>
            <person name="Macchietto M.G."/>
            <person name="Kania S.A."/>
            <person name="Gerhold R.W."/>
            <person name="Richards J.E."/>
            <person name="Wolf T.M."/>
        </authorList>
    </citation>
    <scope>NUCLEOTIDE SEQUENCE</scope>
    <source>
        <strain evidence="1">MNPRO001-30</strain>
        <tissue evidence="1">Meninges</tissue>
    </source>
</reference>
<accession>A0AAD5QF81</accession>
<dbReference type="Proteomes" id="UP001196413">
    <property type="component" value="Unassembled WGS sequence"/>
</dbReference>
<proteinExistence type="predicted"/>
<evidence type="ECO:0000313" key="1">
    <source>
        <dbReference type="EMBL" id="KAJ1347304.1"/>
    </source>
</evidence>